<feature type="domain" description="CCHC-type" evidence="2">
    <location>
        <begin position="64"/>
        <end position="80"/>
    </location>
</feature>
<keyword evidence="4" id="KW-1185">Reference proteome</keyword>
<dbReference type="Pfam" id="PF00098">
    <property type="entry name" value="zf-CCHC"/>
    <property type="match status" value="1"/>
</dbReference>
<organism evidence="3 4">
    <name type="scientific">Plakobranchus ocellatus</name>
    <dbReference type="NCBI Taxonomy" id="259542"/>
    <lineage>
        <taxon>Eukaryota</taxon>
        <taxon>Metazoa</taxon>
        <taxon>Spiralia</taxon>
        <taxon>Lophotrochozoa</taxon>
        <taxon>Mollusca</taxon>
        <taxon>Gastropoda</taxon>
        <taxon>Heterobranchia</taxon>
        <taxon>Euthyneura</taxon>
        <taxon>Panpulmonata</taxon>
        <taxon>Sacoglossa</taxon>
        <taxon>Placobranchoidea</taxon>
        <taxon>Plakobranchidae</taxon>
        <taxon>Plakobranchus</taxon>
    </lineage>
</organism>
<dbReference type="Proteomes" id="UP000735302">
    <property type="component" value="Unassembled WGS sequence"/>
</dbReference>
<sequence length="331" mass="36902">MSKSFEASNKNLNEYYSSINNDIRSVEAIGMKPKPKPTAHSNQNNCSRCGTVHQPRGCPAFESQCSKCKKKGHWARMCKSSGSGNSRGKPAPQPKRKNQPQTRRMHEIDLQGMTEEDDDLELLINAVDTTDKRNEVITKIQIKAPQYGNKRVFMSAKVDTGANGNILTERSLRQLYPKSNLLEAGILKPSKVQLTAYNGSAIKNIGSLDLHLLDKTSSQWKKMTFYVCETNGPNILGLQACTALGLVKVNCAVTAEAKSQAFSYKPILYIHEDYFDQFGGIGSFPGHFHITLKDDANPVVHATRKYPAHLQKELKEELDRMESLEVISKVT</sequence>
<dbReference type="GO" id="GO:0008270">
    <property type="term" value="F:zinc ion binding"/>
    <property type="evidence" value="ECO:0007669"/>
    <property type="project" value="InterPro"/>
</dbReference>
<reference evidence="3 4" key="1">
    <citation type="journal article" date="2021" name="Elife">
        <title>Chloroplast acquisition without the gene transfer in kleptoplastic sea slugs, Plakobranchus ocellatus.</title>
        <authorList>
            <person name="Maeda T."/>
            <person name="Takahashi S."/>
            <person name="Yoshida T."/>
            <person name="Shimamura S."/>
            <person name="Takaki Y."/>
            <person name="Nagai Y."/>
            <person name="Toyoda A."/>
            <person name="Suzuki Y."/>
            <person name="Arimoto A."/>
            <person name="Ishii H."/>
            <person name="Satoh N."/>
            <person name="Nishiyama T."/>
            <person name="Hasebe M."/>
            <person name="Maruyama T."/>
            <person name="Minagawa J."/>
            <person name="Obokata J."/>
            <person name="Shigenobu S."/>
        </authorList>
    </citation>
    <scope>NUCLEOTIDE SEQUENCE [LARGE SCALE GENOMIC DNA]</scope>
</reference>
<dbReference type="CDD" id="cd05481">
    <property type="entry name" value="retropepsin_like_LTR_1"/>
    <property type="match status" value="1"/>
</dbReference>
<gene>
    <name evidence="3" type="ORF">PoB_004396100</name>
</gene>
<dbReference type="PANTHER" id="PTHR37984:SF7">
    <property type="entry name" value="INTEGRASE CATALYTIC DOMAIN-CONTAINING PROTEIN"/>
    <property type="match status" value="1"/>
</dbReference>
<dbReference type="SMART" id="SM00343">
    <property type="entry name" value="ZnF_C2HC"/>
    <property type="match status" value="1"/>
</dbReference>
<dbReference type="Gene3D" id="4.10.60.10">
    <property type="entry name" value="Zinc finger, CCHC-type"/>
    <property type="match status" value="1"/>
</dbReference>
<evidence type="ECO:0000313" key="4">
    <source>
        <dbReference type="Proteomes" id="UP000735302"/>
    </source>
</evidence>
<evidence type="ECO:0000256" key="1">
    <source>
        <dbReference type="SAM" id="MobiDB-lite"/>
    </source>
</evidence>
<dbReference type="EMBL" id="BLXT01004823">
    <property type="protein sequence ID" value="GFO17456.1"/>
    <property type="molecule type" value="Genomic_DNA"/>
</dbReference>
<comment type="caution">
    <text evidence="3">The sequence shown here is derived from an EMBL/GenBank/DDBJ whole genome shotgun (WGS) entry which is preliminary data.</text>
</comment>
<proteinExistence type="predicted"/>
<dbReference type="InterPro" id="IPR050951">
    <property type="entry name" value="Retrovirus_Pol_polyprotein"/>
</dbReference>
<dbReference type="InterPro" id="IPR001878">
    <property type="entry name" value="Znf_CCHC"/>
</dbReference>
<evidence type="ECO:0000313" key="3">
    <source>
        <dbReference type="EMBL" id="GFO17456.1"/>
    </source>
</evidence>
<dbReference type="PANTHER" id="PTHR37984">
    <property type="entry name" value="PROTEIN CBG26694"/>
    <property type="match status" value="1"/>
</dbReference>
<feature type="region of interest" description="Disordered" evidence="1">
    <location>
        <begin position="76"/>
        <end position="104"/>
    </location>
</feature>
<dbReference type="AlphaFoldDB" id="A0AAV4B279"/>
<dbReference type="GO" id="GO:0003676">
    <property type="term" value="F:nucleic acid binding"/>
    <property type="evidence" value="ECO:0007669"/>
    <property type="project" value="InterPro"/>
</dbReference>
<name>A0AAV4B279_9GAST</name>
<accession>A0AAV4B279</accession>
<protein>
    <submittedName>
        <fullName evidence="3">Polyprotein</fullName>
    </submittedName>
</protein>
<evidence type="ECO:0000259" key="2">
    <source>
        <dbReference type="SMART" id="SM00343"/>
    </source>
</evidence>